<feature type="region of interest" description="Disordered" evidence="1">
    <location>
        <begin position="104"/>
        <end position="192"/>
    </location>
</feature>
<feature type="region of interest" description="Disordered" evidence="1">
    <location>
        <begin position="565"/>
        <end position="599"/>
    </location>
</feature>
<feature type="compositionally biased region" description="Low complexity" evidence="1">
    <location>
        <begin position="570"/>
        <end position="586"/>
    </location>
</feature>
<feature type="region of interest" description="Disordered" evidence="1">
    <location>
        <begin position="468"/>
        <end position="497"/>
    </location>
</feature>
<dbReference type="STRING" id="46835.A0A504YW58"/>
<feature type="transmembrane region" description="Helical" evidence="2">
    <location>
        <begin position="200"/>
        <end position="222"/>
    </location>
</feature>
<dbReference type="Proteomes" id="UP000316759">
    <property type="component" value="Unassembled WGS sequence"/>
</dbReference>
<keyword evidence="4" id="KW-1185">Reference proteome</keyword>
<reference evidence="3 4" key="1">
    <citation type="submission" date="2019-04" db="EMBL/GenBank/DDBJ databases">
        <title>Annotation for the trematode Fasciola gigantica.</title>
        <authorList>
            <person name="Choi Y.-J."/>
        </authorList>
    </citation>
    <scope>NUCLEOTIDE SEQUENCE [LARGE SCALE GENOMIC DNA]</scope>
    <source>
        <strain evidence="3">Uganda_cow_1</strain>
    </source>
</reference>
<dbReference type="OrthoDB" id="6275093at2759"/>
<keyword evidence="2" id="KW-1133">Transmembrane helix</keyword>
<feature type="compositionally biased region" description="Polar residues" evidence="1">
    <location>
        <begin position="161"/>
        <end position="188"/>
    </location>
</feature>
<sequence>ITVICYPFHFCSTVDPLLDSSIATLRIDVTQHFQSACDGRSSCSVSPSNGRSKRTPAAVFTKNSAEMQPGVDLLFTGFHCCLIRFIFLVPSDIVITEKHLDKSDGVDATGRVSAKGRKNQRQPKGVIDPKLLIPRGHKPTRLNELSSRDTRQLVEPPANNPVDQSQNARISPKINSSPTKTNSESVTMLNPSSNSSLQPLFIALAVGLVVLLIAMVLVIVACRKSRVPISRKRPKQRQQQQPDPGLMAKHTCDLRTSFWSTGRQTSESSSWMEKKHQQHGQQQPCSACHSHDINSPSKMAVSCDPCHAESCRCGVPSSISSTGHNTGLDHTCSTVGGGGISGGVPLVELQKSFHPCCNSSGPCAGHSPNPRLPLGSCGLSALSGINEGFPVPLDNIQYVVGLHTNELSKGLLTYPDQRSLSKSNSSSSGVGVNSAQMTVYGSPYPLGTALGSPAQAGARIDTVAYSTAHKESPMAESSSGRGCDGGSGTSEPSETFHFTCPRSRPSCHAISNPLTNRQLMNYLPIPGSVMPMNASDYMSRVSSQCGIGSASYDATSARSLISVVSRPGRTDTSPRPSFRSSTSTERNLTTPPGYLPKIGTDRALGLDYVTEHPNSRETYDQVPAYHQVLESELCSQTTLHRPPSQRGHYNILPSMEPESISDAHAPISFDQGSSESLTVPLLEPPSNFRSPTKLLNSSGTTDYIGLDAEDDLGNLQSNQKLADMIIHKINRTTDVGDGVEQPPPPIAPLRVFANSSNLIGLGKDSCYFSAR</sequence>
<dbReference type="EMBL" id="SUNJ01002868">
    <property type="protein sequence ID" value="TPP65663.1"/>
    <property type="molecule type" value="Genomic_DNA"/>
</dbReference>
<feature type="region of interest" description="Disordered" evidence="1">
    <location>
        <begin position="228"/>
        <end position="248"/>
    </location>
</feature>
<comment type="caution">
    <text evidence="3">The sequence shown here is derived from an EMBL/GenBank/DDBJ whole genome shotgun (WGS) entry which is preliminary data.</text>
</comment>
<protein>
    <submittedName>
        <fullName evidence="3">Uncharacterized protein</fullName>
    </submittedName>
</protein>
<gene>
    <name evidence="3" type="ORF">FGIG_06643</name>
</gene>
<keyword evidence="2" id="KW-0812">Transmembrane</keyword>
<evidence type="ECO:0000313" key="3">
    <source>
        <dbReference type="EMBL" id="TPP65663.1"/>
    </source>
</evidence>
<dbReference type="AlphaFoldDB" id="A0A504YW58"/>
<feature type="non-terminal residue" evidence="3">
    <location>
        <position position="1"/>
    </location>
</feature>
<organism evidence="3 4">
    <name type="scientific">Fasciola gigantica</name>
    <name type="common">Giant liver fluke</name>
    <dbReference type="NCBI Taxonomy" id="46835"/>
    <lineage>
        <taxon>Eukaryota</taxon>
        <taxon>Metazoa</taxon>
        <taxon>Spiralia</taxon>
        <taxon>Lophotrochozoa</taxon>
        <taxon>Platyhelminthes</taxon>
        <taxon>Trematoda</taxon>
        <taxon>Digenea</taxon>
        <taxon>Plagiorchiida</taxon>
        <taxon>Echinostomata</taxon>
        <taxon>Echinostomatoidea</taxon>
        <taxon>Fasciolidae</taxon>
        <taxon>Fasciola</taxon>
    </lineage>
</organism>
<evidence type="ECO:0000313" key="4">
    <source>
        <dbReference type="Proteomes" id="UP000316759"/>
    </source>
</evidence>
<keyword evidence="2" id="KW-0472">Membrane</keyword>
<proteinExistence type="predicted"/>
<accession>A0A504YW58</accession>
<evidence type="ECO:0000256" key="1">
    <source>
        <dbReference type="SAM" id="MobiDB-lite"/>
    </source>
</evidence>
<evidence type="ECO:0000256" key="2">
    <source>
        <dbReference type="SAM" id="Phobius"/>
    </source>
</evidence>
<name>A0A504YW58_FASGI</name>